<evidence type="ECO:0000256" key="6">
    <source>
        <dbReference type="RuleBase" id="RU003815"/>
    </source>
</evidence>
<evidence type="ECO:0000256" key="4">
    <source>
        <dbReference type="ARBA" id="ARBA00035259"/>
    </source>
</evidence>
<dbReference type="InterPro" id="IPR020574">
    <property type="entry name" value="Ribosomal_uS9_CS"/>
</dbReference>
<evidence type="ECO:0000313" key="8">
    <source>
        <dbReference type="Proteomes" id="UP000230232"/>
    </source>
</evidence>
<dbReference type="Proteomes" id="UP000230232">
    <property type="component" value="Unassembled WGS sequence"/>
</dbReference>
<proteinExistence type="inferred from homology"/>
<evidence type="ECO:0000256" key="5">
    <source>
        <dbReference type="HAMAP-Rule" id="MF_00532"/>
    </source>
</evidence>
<comment type="caution">
    <text evidence="7">The sequence shown here is derived from an EMBL/GenBank/DDBJ whole genome shotgun (WGS) entry which is preliminary data.</text>
</comment>
<keyword evidence="2 5" id="KW-0689">Ribosomal protein</keyword>
<protein>
    <recommendedName>
        <fullName evidence="4 5">Small ribosomal subunit protein uS9</fullName>
    </recommendedName>
</protein>
<dbReference type="PANTHER" id="PTHR21569">
    <property type="entry name" value="RIBOSOMAL PROTEIN S9"/>
    <property type="match status" value="1"/>
</dbReference>
<dbReference type="EMBL" id="PCXO01000005">
    <property type="protein sequence ID" value="PIR41493.1"/>
    <property type="molecule type" value="Genomic_DNA"/>
</dbReference>
<dbReference type="InterPro" id="IPR023035">
    <property type="entry name" value="Ribosomal_uS9_bac/plastid"/>
</dbReference>
<comment type="similarity">
    <text evidence="1 5 6">Belongs to the universal ribosomal protein uS9 family.</text>
</comment>
<reference evidence="7 8" key="1">
    <citation type="submission" date="2017-09" db="EMBL/GenBank/DDBJ databases">
        <title>Depth-based differentiation of microbial function through sediment-hosted aquifers and enrichment of novel symbionts in the deep terrestrial subsurface.</title>
        <authorList>
            <person name="Probst A.J."/>
            <person name="Ladd B."/>
            <person name="Jarett J.K."/>
            <person name="Geller-Mcgrath D.E."/>
            <person name="Sieber C.M."/>
            <person name="Emerson J.B."/>
            <person name="Anantharaman K."/>
            <person name="Thomas B.C."/>
            <person name="Malmstrom R."/>
            <person name="Stieglmeier M."/>
            <person name="Klingl A."/>
            <person name="Woyke T."/>
            <person name="Ryan C.M."/>
            <person name="Banfield J.F."/>
        </authorList>
    </citation>
    <scope>NUCLEOTIDE SEQUENCE [LARGE SCALE GENOMIC DNA]</scope>
    <source>
        <strain evidence="7">CG10_big_fil_rev_8_21_14_0_10_46_23</strain>
    </source>
</reference>
<dbReference type="PANTHER" id="PTHR21569:SF1">
    <property type="entry name" value="SMALL RIBOSOMAL SUBUNIT PROTEIN US9M"/>
    <property type="match status" value="1"/>
</dbReference>
<accession>A0A2H0R4Q6</accession>
<gene>
    <name evidence="5" type="primary">rpsI</name>
    <name evidence="7" type="ORF">COV31_01320</name>
</gene>
<dbReference type="HAMAP" id="MF_00532_B">
    <property type="entry name" value="Ribosomal_uS9_B"/>
    <property type="match status" value="1"/>
</dbReference>
<dbReference type="SUPFAM" id="SSF54211">
    <property type="entry name" value="Ribosomal protein S5 domain 2-like"/>
    <property type="match status" value="1"/>
</dbReference>
<dbReference type="GO" id="GO:0003735">
    <property type="term" value="F:structural constituent of ribosome"/>
    <property type="evidence" value="ECO:0007669"/>
    <property type="project" value="InterPro"/>
</dbReference>
<dbReference type="PROSITE" id="PS00360">
    <property type="entry name" value="RIBOSOMAL_S9"/>
    <property type="match status" value="1"/>
</dbReference>
<evidence type="ECO:0000256" key="3">
    <source>
        <dbReference type="ARBA" id="ARBA00023274"/>
    </source>
</evidence>
<sequence length="156" mass="17849">MAEEKTKTKKEKGATPEVDEQYYEAVGRRKESVARVRIITQKVTDAQKEGQAQITINGKPHTEYIPQAELQQIVESPLQRLKSIDRFKAIIKVSGGGIRGQADAIRHGISRALVKFDDNFGKKMRRAGFLTRDSRIKERKKYGLKKARRAPQWSKR</sequence>
<dbReference type="GO" id="GO:0003723">
    <property type="term" value="F:RNA binding"/>
    <property type="evidence" value="ECO:0007669"/>
    <property type="project" value="TreeGrafter"/>
</dbReference>
<dbReference type="Pfam" id="PF00380">
    <property type="entry name" value="Ribosomal_S9"/>
    <property type="match status" value="1"/>
</dbReference>
<keyword evidence="3 5" id="KW-0687">Ribonucleoprotein</keyword>
<dbReference type="FunFam" id="3.30.230.10:FF:000001">
    <property type="entry name" value="30S ribosomal protein S9"/>
    <property type="match status" value="1"/>
</dbReference>
<dbReference type="NCBIfam" id="NF001099">
    <property type="entry name" value="PRK00132.1"/>
    <property type="match status" value="1"/>
</dbReference>
<dbReference type="AlphaFoldDB" id="A0A2H0R4Q6"/>
<dbReference type="InterPro" id="IPR020568">
    <property type="entry name" value="Ribosomal_Su5_D2-typ_SF"/>
</dbReference>
<evidence type="ECO:0000256" key="1">
    <source>
        <dbReference type="ARBA" id="ARBA00005251"/>
    </source>
</evidence>
<dbReference type="GO" id="GO:0006412">
    <property type="term" value="P:translation"/>
    <property type="evidence" value="ECO:0007669"/>
    <property type="project" value="UniProtKB-UniRule"/>
</dbReference>
<dbReference type="Gene3D" id="3.30.230.10">
    <property type="match status" value="1"/>
</dbReference>
<dbReference type="InterPro" id="IPR000754">
    <property type="entry name" value="Ribosomal_uS9"/>
</dbReference>
<evidence type="ECO:0000313" key="7">
    <source>
        <dbReference type="EMBL" id="PIR41493.1"/>
    </source>
</evidence>
<dbReference type="InterPro" id="IPR014721">
    <property type="entry name" value="Ribsml_uS5_D2-typ_fold_subgr"/>
</dbReference>
<name>A0A2H0R4Q6_9BACT</name>
<organism evidence="7 8">
    <name type="scientific">Candidatus Yanofskybacteria bacterium CG10_big_fil_rev_8_21_14_0_10_46_23</name>
    <dbReference type="NCBI Taxonomy" id="1975098"/>
    <lineage>
        <taxon>Bacteria</taxon>
        <taxon>Candidatus Yanofskyibacteriota</taxon>
    </lineage>
</organism>
<dbReference type="GO" id="GO:0022627">
    <property type="term" value="C:cytosolic small ribosomal subunit"/>
    <property type="evidence" value="ECO:0007669"/>
    <property type="project" value="TreeGrafter"/>
</dbReference>
<evidence type="ECO:0000256" key="2">
    <source>
        <dbReference type="ARBA" id="ARBA00022980"/>
    </source>
</evidence>